<dbReference type="HAMAP" id="MF_01611">
    <property type="entry name" value="FO_synth_sub1"/>
    <property type="match status" value="1"/>
</dbReference>
<evidence type="ECO:0000256" key="8">
    <source>
        <dbReference type="ARBA" id="ARBA00023014"/>
    </source>
</evidence>
<dbReference type="Pfam" id="PF04055">
    <property type="entry name" value="Radical_SAM"/>
    <property type="match status" value="1"/>
</dbReference>
<comment type="caution">
    <text evidence="12">The sequence shown here is derived from an EMBL/GenBank/DDBJ whole genome shotgun (WGS) entry which is preliminary data.</text>
</comment>
<keyword evidence="7" id="KW-0408">Iron</keyword>
<keyword evidence="5" id="KW-0949">S-adenosyl-L-methionine</keyword>
<dbReference type="InterPro" id="IPR019939">
    <property type="entry name" value="CofG_family"/>
</dbReference>
<dbReference type="UniPathway" id="UPA00072"/>
<organism evidence="12 13">
    <name type="scientific">Nitrolancea hollandica Lb</name>
    <dbReference type="NCBI Taxonomy" id="1129897"/>
    <lineage>
        <taxon>Bacteria</taxon>
        <taxon>Pseudomonadati</taxon>
        <taxon>Thermomicrobiota</taxon>
        <taxon>Thermomicrobia</taxon>
        <taxon>Sphaerobacterales</taxon>
        <taxon>Sphaerobacterineae</taxon>
        <taxon>Sphaerobacteraceae</taxon>
        <taxon>Nitrolancea</taxon>
    </lineage>
</organism>
<name>I4EHA9_9BACT</name>
<keyword evidence="6" id="KW-0479">Metal-binding</keyword>
<evidence type="ECO:0000259" key="11">
    <source>
        <dbReference type="PROSITE" id="PS51918"/>
    </source>
</evidence>
<dbReference type="RefSeq" id="WP_008477947.1">
    <property type="nucleotide sequence ID" value="NZ_CAGS01000231.1"/>
</dbReference>
<dbReference type="PANTHER" id="PTHR43076:SF15">
    <property type="entry name" value="7,8-DIDEMETHYL-8-HYDROXY-5-DEAZARIBOFLAVIN SYNTHASE"/>
    <property type="match status" value="1"/>
</dbReference>
<evidence type="ECO:0000313" key="12">
    <source>
        <dbReference type="EMBL" id="CCF84071.1"/>
    </source>
</evidence>
<gene>
    <name evidence="12" type="primary">cofG</name>
    <name evidence="12" type="ORF">NITHO_3060004</name>
</gene>
<accession>I4EHA9</accession>
<dbReference type="GO" id="GO:0016765">
    <property type="term" value="F:transferase activity, transferring alkyl or aryl (other than methyl) groups"/>
    <property type="evidence" value="ECO:0007669"/>
    <property type="project" value="InterPro"/>
</dbReference>
<evidence type="ECO:0000313" key="13">
    <source>
        <dbReference type="Proteomes" id="UP000004221"/>
    </source>
</evidence>
<dbReference type="SFLD" id="SFLDS00029">
    <property type="entry name" value="Radical_SAM"/>
    <property type="match status" value="1"/>
</dbReference>
<dbReference type="InterPro" id="IPR007197">
    <property type="entry name" value="rSAM"/>
</dbReference>
<dbReference type="Gene3D" id="3.20.20.70">
    <property type="entry name" value="Aldolase class I"/>
    <property type="match status" value="1"/>
</dbReference>
<dbReference type="NCBIfam" id="TIGR03550">
    <property type="entry name" value="F420_cofG"/>
    <property type="match status" value="1"/>
</dbReference>
<dbReference type="InterPro" id="IPR006638">
    <property type="entry name" value="Elp3/MiaA/NifB-like_rSAM"/>
</dbReference>
<sequence>MTSVQSPYRLDHERLLDASNGDGITREDANHLIRATGSELVALMHAAGLLRDRRTGTTVTYSRKVFIPLTNLCRDTCGYCTFVRRPTDPKAHTMTPEEVLAVARAGKEAGCKEALFSLGDKPELVYPSYRRWLAERGYDTTIAYLRDMCALVLEETGLLPHANPGVMTGDDIELLRDVNVSMGMMLETTSERLMEKGGAHRGCPDKVPALRLAAIEAAGRQRVPFTTGILIGIGETLEERVDALFAIKTLHGRYRHIQEVIIQNFRRKGDIRMRAWPEPTVLDMVRTIAVARLIFGTEIAVQAPPNLTPEAYTTYLLAGINDWGGVSPVTRDFINPERAWPKLDELREATADAGFTLRERLAIYPEYVRQADTFLSPGMAARVRDLAGEDGLVRPEKERD</sequence>
<dbReference type="AlphaFoldDB" id="I4EHA9"/>
<dbReference type="PANTHER" id="PTHR43076">
    <property type="entry name" value="FO SYNTHASE (COFH)"/>
    <property type="match status" value="1"/>
</dbReference>
<dbReference type="Proteomes" id="UP000004221">
    <property type="component" value="Unassembled WGS sequence"/>
</dbReference>
<dbReference type="SUPFAM" id="SSF102114">
    <property type="entry name" value="Radical SAM enzymes"/>
    <property type="match status" value="1"/>
</dbReference>
<dbReference type="GO" id="GO:0046872">
    <property type="term" value="F:metal ion binding"/>
    <property type="evidence" value="ECO:0007669"/>
    <property type="project" value="UniProtKB-KW"/>
</dbReference>
<dbReference type="InterPro" id="IPR034405">
    <property type="entry name" value="F420"/>
</dbReference>
<dbReference type="NCBIfam" id="NF004884">
    <property type="entry name" value="PRK06245.1"/>
    <property type="match status" value="1"/>
</dbReference>
<keyword evidence="8" id="KW-0411">Iron-sulfur</keyword>
<dbReference type="GO" id="GO:0051539">
    <property type="term" value="F:4 iron, 4 sulfur cluster binding"/>
    <property type="evidence" value="ECO:0007669"/>
    <property type="project" value="UniProtKB-KW"/>
</dbReference>
<reference evidence="12 13" key="1">
    <citation type="journal article" date="2012" name="ISME J.">
        <title>Nitrification expanded: discovery, physiology and genomics of a nitrite-oxidizing bacterium from the phylum Chloroflexi.</title>
        <authorList>
            <person name="Sorokin D.Y."/>
            <person name="Lucker S."/>
            <person name="Vejmelkova D."/>
            <person name="Kostrikina N.A."/>
            <person name="Kleerebezem R."/>
            <person name="Rijpstra W.I."/>
            <person name="Damste J.S."/>
            <person name="Le Paslier D."/>
            <person name="Muyzer G."/>
            <person name="Wagner M."/>
            <person name="van Loosdrecht M.C."/>
            <person name="Daims H."/>
        </authorList>
    </citation>
    <scope>NUCLEOTIDE SEQUENCE [LARGE SCALE GENOMIC DNA]</scope>
    <source>
        <strain evidence="13">none</strain>
    </source>
</reference>
<evidence type="ECO:0000256" key="10">
    <source>
        <dbReference type="ARBA" id="ARBA00048974"/>
    </source>
</evidence>
<evidence type="ECO:0000256" key="6">
    <source>
        <dbReference type="ARBA" id="ARBA00022723"/>
    </source>
</evidence>
<dbReference type="SFLD" id="SFLDG01388">
    <property type="entry name" value="7_8-didemethyl-8-hydroxy-5-dea"/>
    <property type="match status" value="1"/>
</dbReference>
<dbReference type="InterPro" id="IPR058240">
    <property type="entry name" value="rSAM_sf"/>
</dbReference>
<keyword evidence="9" id="KW-0456">Lyase</keyword>
<keyword evidence="4" id="KW-0004">4Fe-4S</keyword>
<feature type="domain" description="Radical SAM core" evidence="11">
    <location>
        <begin position="59"/>
        <end position="306"/>
    </location>
</feature>
<evidence type="ECO:0000256" key="9">
    <source>
        <dbReference type="ARBA" id="ARBA00023239"/>
    </source>
</evidence>
<dbReference type="CDD" id="cd01335">
    <property type="entry name" value="Radical_SAM"/>
    <property type="match status" value="1"/>
</dbReference>
<comment type="pathway">
    <text evidence="2">Cofactor biosynthesis; coenzyme F0 biosynthesis.</text>
</comment>
<comment type="catalytic activity">
    <reaction evidence="10">
        <text>5-amino-5-(4-hydroxybenzyl)-6-(D-ribitylimino)-5,6-dihydrouracil + S-adenosyl-L-methionine = 7,8-didemethyl-8-hydroxy-5-deazariboflavin + 5'-deoxyadenosine + L-methionine + NH4(+) + H(+)</text>
        <dbReference type="Rhea" id="RHEA:55204"/>
        <dbReference type="ChEBI" id="CHEBI:15378"/>
        <dbReference type="ChEBI" id="CHEBI:17319"/>
        <dbReference type="ChEBI" id="CHEBI:28938"/>
        <dbReference type="ChEBI" id="CHEBI:57844"/>
        <dbReference type="ChEBI" id="CHEBI:59789"/>
        <dbReference type="ChEBI" id="CHEBI:59904"/>
        <dbReference type="ChEBI" id="CHEBI:85936"/>
        <dbReference type="EC" id="4.3.1.32"/>
    </reaction>
</comment>
<dbReference type="SMART" id="SM00729">
    <property type="entry name" value="Elp3"/>
    <property type="match status" value="1"/>
</dbReference>
<keyword evidence="13" id="KW-1185">Reference proteome</keyword>
<dbReference type="SFLD" id="SFLDF00294">
    <property type="entry name" value="7_8-didemethyl-8-hydroxy-5-dea"/>
    <property type="match status" value="1"/>
</dbReference>
<dbReference type="PROSITE" id="PS51918">
    <property type="entry name" value="RADICAL_SAM"/>
    <property type="match status" value="1"/>
</dbReference>
<dbReference type="EMBL" id="CAGS01000231">
    <property type="protein sequence ID" value="CCF84071.1"/>
    <property type="molecule type" value="Genomic_DNA"/>
</dbReference>
<dbReference type="EC" id="4.3.1.32" evidence="3"/>
<evidence type="ECO:0000256" key="2">
    <source>
        <dbReference type="ARBA" id="ARBA00004712"/>
    </source>
</evidence>
<dbReference type="OrthoDB" id="9802027at2"/>
<dbReference type="GO" id="GO:0044689">
    <property type="term" value="F:7,8-didemethyl-8-hydroxy-5-deazariboflavin synthase activity"/>
    <property type="evidence" value="ECO:0007669"/>
    <property type="project" value="UniProtKB-EC"/>
</dbReference>
<evidence type="ECO:0000256" key="7">
    <source>
        <dbReference type="ARBA" id="ARBA00023004"/>
    </source>
</evidence>
<evidence type="ECO:0000256" key="4">
    <source>
        <dbReference type="ARBA" id="ARBA00022485"/>
    </source>
</evidence>
<proteinExistence type="inferred from homology"/>
<protein>
    <recommendedName>
        <fullName evidence="3">7,8-didemethyl-8-hydroxy-5-deazariboflavin synthase</fullName>
        <ecNumber evidence="3">4.3.1.32</ecNumber>
    </recommendedName>
</protein>
<comment type="cofactor">
    <cofactor evidence="1">
        <name>[4Fe-4S] cluster</name>
        <dbReference type="ChEBI" id="CHEBI:49883"/>
    </cofactor>
</comment>
<dbReference type="SFLD" id="SFLDG01064">
    <property type="entry name" value="F420__menaquinone_cofactor_bio"/>
    <property type="match status" value="1"/>
</dbReference>
<evidence type="ECO:0000256" key="5">
    <source>
        <dbReference type="ARBA" id="ARBA00022691"/>
    </source>
</evidence>
<dbReference type="InterPro" id="IPR013785">
    <property type="entry name" value="Aldolase_TIM"/>
</dbReference>
<evidence type="ECO:0000256" key="1">
    <source>
        <dbReference type="ARBA" id="ARBA00001966"/>
    </source>
</evidence>
<evidence type="ECO:0000256" key="3">
    <source>
        <dbReference type="ARBA" id="ARBA00012126"/>
    </source>
</evidence>